<reference evidence="3 4" key="1">
    <citation type="submission" date="2019-01" db="EMBL/GenBank/DDBJ databases">
        <title>Sequencing of cultivated peanut Arachis hypogaea provides insights into genome evolution and oil improvement.</title>
        <authorList>
            <person name="Chen X."/>
        </authorList>
    </citation>
    <scope>NUCLEOTIDE SEQUENCE [LARGE SCALE GENOMIC DNA]</scope>
    <source>
        <strain evidence="4">cv. Fuhuasheng</strain>
        <tissue evidence="3">Leaves</tissue>
    </source>
</reference>
<evidence type="ECO:0000313" key="4">
    <source>
        <dbReference type="Proteomes" id="UP000289738"/>
    </source>
</evidence>
<gene>
    <name evidence="3" type="ORF">Ahy_A07g035838</name>
</gene>
<comment type="caution">
    <text evidence="3">The sequence shown here is derived from an EMBL/GenBank/DDBJ whole genome shotgun (WGS) entry which is preliminary data.</text>
</comment>
<name>A0A445CEM2_ARAHY</name>
<dbReference type="InterPro" id="IPR004330">
    <property type="entry name" value="FAR1_DNA_bnd_dom"/>
</dbReference>
<feature type="compositionally biased region" description="Low complexity" evidence="1">
    <location>
        <begin position="36"/>
        <end position="68"/>
    </location>
</feature>
<dbReference type="Pfam" id="PF03101">
    <property type="entry name" value="FAR1"/>
    <property type="match status" value="1"/>
</dbReference>
<dbReference type="AlphaFoldDB" id="A0A445CEM2"/>
<evidence type="ECO:0000256" key="1">
    <source>
        <dbReference type="SAM" id="MobiDB-lite"/>
    </source>
</evidence>
<sequence length="463" mass="50160">MYRIPLVKRRSVHIRLGAEAVGQRDPHLHWGNPSGPAAAPTATTAAAAPTATAAAAVPTATTASTAAPQPRGTHRHRSSSPQLARAFSLFAAAAPRKLRRHRKSCIAVVGTSVTVPGSCVAAGESSVAVAWKLCGLRHLPCSSALSLCSPVWPCPSSSPSLPFLLAAGKQILGAILNLVGKLEESKCLQLLLPLVDRRCSPLVVNVYTAVLSSPSRSSVVALLVVVVTSVPFITSGRTSLLGVRAPFPVNLARNDWCFGATGLRMEGRNGLFGGCEEFGNAIGSICKNDSAENGCDSEARQPSLDDDASDYGDVIGLTAEDICNKVFRSEERAYDFFAKLGKFVGFGVRKGDYGKDEEGNLIRRRFFCNKAGLRDQKHYNRVDRKRSHRPETRTNCKAMLSVYLDRVSCTWKVRKVNLEHNHPLTPRTIVHMIPGFRRMSESAKAHIDGMQSDKLWASQMYEK</sequence>
<keyword evidence="4" id="KW-1185">Reference proteome</keyword>
<proteinExistence type="predicted"/>
<feature type="domain" description="FAR1" evidence="2">
    <location>
        <begin position="336"/>
        <end position="425"/>
    </location>
</feature>
<dbReference type="PANTHER" id="PTHR46328:SF33">
    <property type="entry name" value="FAR1 DNA-BINDING DOMAIN PROTEIN"/>
    <property type="match status" value="1"/>
</dbReference>
<evidence type="ECO:0000259" key="2">
    <source>
        <dbReference type="Pfam" id="PF03101"/>
    </source>
</evidence>
<accession>A0A445CEM2</accession>
<protein>
    <recommendedName>
        <fullName evidence="2">FAR1 domain-containing protein</fullName>
    </recommendedName>
</protein>
<evidence type="ECO:0000313" key="3">
    <source>
        <dbReference type="EMBL" id="RYR49359.1"/>
    </source>
</evidence>
<dbReference type="Proteomes" id="UP000289738">
    <property type="component" value="Chromosome A07"/>
</dbReference>
<dbReference type="EMBL" id="SDMP01000007">
    <property type="protein sequence ID" value="RYR49359.1"/>
    <property type="molecule type" value="Genomic_DNA"/>
</dbReference>
<feature type="region of interest" description="Disordered" evidence="1">
    <location>
        <begin position="24"/>
        <end position="81"/>
    </location>
</feature>
<dbReference type="PANTHER" id="PTHR46328">
    <property type="entry name" value="FAR-RED IMPAIRED RESPONSIVE (FAR1) FAMILY PROTEIN-RELATED"/>
    <property type="match status" value="1"/>
</dbReference>
<organism evidence="3 4">
    <name type="scientific">Arachis hypogaea</name>
    <name type="common">Peanut</name>
    <dbReference type="NCBI Taxonomy" id="3818"/>
    <lineage>
        <taxon>Eukaryota</taxon>
        <taxon>Viridiplantae</taxon>
        <taxon>Streptophyta</taxon>
        <taxon>Embryophyta</taxon>
        <taxon>Tracheophyta</taxon>
        <taxon>Spermatophyta</taxon>
        <taxon>Magnoliopsida</taxon>
        <taxon>eudicotyledons</taxon>
        <taxon>Gunneridae</taxon>
        <taxon>Pentapetalae</taxon>
        <taxon>rosids</taxon>
        <taxon>fabids</taxon>
        <taxon>Fabales</taxon>
        <taxon>Fabaceae</taxon>
        <taxon>Papilionoideae</taxon>
        <taxon>50 kb inversion clade</taxon>
        <taxon>dalbergioids sensu lato</taxon>
        <taxon>Dalbergieae</taxon>
        <taxon>Pterocarpus clade</taxon>
        <taxon>Arachis</taxon>
    </lineage>
</organism>